<name>A0A1G7N730_9RHOB</name>
<dbReference type="STRING" id="282683.SAMN04488105_1521"/>
<dbReference type="InterPro" id="IPR011855">
    <property type="entry name" value="Phgtail_TP901_1"/>
</dbReference>
<organism evidence="1 2">
    <name type="scientific">Salipiger thiooxidans</name>
    <dbReference type="NCBI Taxonomy" id="282683"/>
    <lineage>
        <taxon>Bacteria</taxon>
        <taxon>Pseudomonadati</taxon>
        <taxon>Pseudomonadota</taxon>
        <taxon>Alphaproteobacteria</taxon>
        <taxon>Rhodobacterales</taxon>
        <taxon>Roseobacteraceae</taxon>
        <taxon>Salipiger</taxon>
    </lineage>
</organism>
<dbReference type="InterPro" id="IPR022344">
    <property type="entry name" value="GTA_major-tail"/>
</dbReference>
<dbReference type="Pfam" id="PF06199">
    <property type="entry name" value="Phage_tail_2"/>
    <property type="match status" value="1"/>
</dbReference>
<protein>
    <submittedName>
        <fullName evidence="1">Phage tail tube protein</fullName>
    </submittedName>
</protein>
<keyword evidence="2" id="KW-1185">Reference proteome</keyword>
<proteinExistence type="predicted"/>
<dbReference type="Proteomes" id="UP000198994">
    <property type="component" value="Unassembled WGS sequence"/>
</dbReference>
<dbReference type="EMBL" id="FNAV01000052">
    <property type="protein sequence ID" value="SDF69159.1"/>
    <property type="molecule type" value="Genomic_DNA"/>
</dbReference>
<feature type="non-terminal residue" evidence="1">
    <location>
        <position position="69"/>
    </location>
</feature>
<evidence type="ECO:0000313" key="2">
    <source>
        <dbReference type="Proteomes" id="UP000198994"/>
    </source>
</evidence>
<dbReference type="AlphaFoldDB" id="A0A1G7N730"/>
<reference evidence="2" key="1">
    <citation type="submission" date="2016-10" db="EMBL/GenBank/DDBJ databases">
        <authorList>
            <person name="Varghese N."/>
            <person name="Submissions S."/>
        </authorList>
    </citation>
    <scope>NUCLEOTIDE SEQUENCE [LARGE SCALE GENOMIC DNA]</scope>
    <source>
        <strain evidence="2">DSM 10146</strain>
    </source>
</reference>
<dbReference type="RefSeq" id="WP_242661904.1">
    <property type="nucleotide sequence ID" value="NZ_FNAV01000052.1"/>
</dbReference>
<dbReference type="PRINTS" id="PR01996">
    <property type="entry name" value="MTP1FAMILY"/>
</dbReference>
<accession>A0A1G7N730</accession>
<evidence type="ECO:0000313" key="1">
    <source>
        <dbReference type="EMBL" id="SDF69159.1"/>
    </source>
</evidence>
<sequence>MAKQTGRTLLIKLSNGEETPGFEVLCALTTKTLTINNEEIDVTTADCTAPGGPLWTEVLDGAKRVSFTG</sequence>
<gene>
    <name evidence="1" type="ORF">SAMN04488105_1521</name>
</gene>